<sequence length="588" mass="60186">MSDRAYHPRKILRPVPWGAATALLCAVVLASAAAAAPASGSGAATWPTGGQNIDNSRNQPLETTIGVGNVAQLAPKSGWGTAGAFTTGGGDVSATPAVDDTRLYFPASNGKLFAVNRATGATVWSSDIADATGIKPANGATGVDYARATPALAGQTLIIGTQSGKFETPDWAADHPALAGAYILAYDKATGALLWKTKIDSHFSAIVTQSAQVSGTTAYVGVASNEEAFANQDLSGGIPYTCCTFRGKMVALDIKTGQIKWSTYMVPADAGYSGASVWGSTPAVDTQRNAVYVTTGNNYSLPADRIDCVNTATTFEAKQACLPGDYFDAIVSLNAKTGAINWAHRALASDAWNTDCGLPGFSPGGTNPGNCPEGAGPDYDFGQGAMLLRTKIGGKTTDVVGAGEKSGDFLLLNRDTGALQWKTHVGPGGLTGGLQWGSATDGKRIYVAESNSADLSTKGYWSALDPSTGAELWRTYDPGDGIGNASCDFIYPGCTWNQIGIGFGYSAEGPVSVANGVVYACSLNPVGANMVAMDAATGAIKWTFASGSSCLGGAAIAGGAVYWGTGYRSFAPLTTAGDKLFAFTLNGG</sequence>
<dbReference type="Pfam" id="PF01011">
    <property type="entry name" value="PQQ"/>
    <property type="match status" value="1"/>
</dbReference>
<comment type="cofactor">
    <cofactor evidence="1">
        <name>pyrroloquinoline quinone</name>
        <dbReference type="ChEBI" id="CHEBI:58442"/>
    </cofactor>
</comment>
<proteinExistence type="inferred from homology"/>
<dbReference type="PANTHER" id="PTHR32303">
    <property type="entry name" value="QUINOPROTEIN ALCOHOL DEHYDROGENASE (CYTOCHROME C)"/>
    <property type="match status" value="1"/>
</dbReference>
<evidence type="ECO:0000259" key="7">
    <source>
        <dbReference type="Pfam" id="PF13360"/>
    </source>
</evidence>
<dbReference type="Proteomes" id="UP001596087">
    <property type="component" value="Unassembled WGS sequence"/>
</dbReference>
<evidence type="ECO:0000259" key="6">
    <source>
        <dbReference type="Pfam" id="PF01011"/>
    </source>
</evidence>
<dbReference type="InterPro" id="IPR018391">
    <property type="entry name" value="PQQ_b-propeller_rpt"/>
</dbReference>
<dbReference type="SUPFAM" id="SSF50998">
    <property type="entry name" value="Quinoprotein alcohol dehydrogenase-like"/>
    <property type="match status" value="2"/>
</dbReference>
<dbReference type="SMART" id="SM00564">
    <property type="entry name" value="PQQ"/>
    <property type="match status" value="6"/>
</dbReference>
<feature type="domain" description="Pyrrolo-quinoline quinone repeat" evidence="7">
    <location>
        <begin position="183"/>
        <end position="300"/>
    </location>
</feature>
<dbReference type="Gene3D" id="2.130.10.10">
    <property type="entry name" value="YVTN repeat-like/Quinoprotein amine dehydrogenase"/>
    <property type="match status" value="1"/>
</dbReference>
<feature type="region of interest" description="Disordered" evidence="4">
    <location>
        <begin position="40"/>
        <end position="61"/>
    </location>
</feature>
<name>A0ABW0BJ65_9ACTN</name>
<dbReference type="RefSeq" id="WP_378590240.1">
    <property type="nucleotide sequence ID" value="NZ_JBHSKD010000011.1"/>
</dbReference>
<dbReference type="PANTHER" id="PTHR32303:SF10">
    <property type="entry name" value="OUTER MEMBRANE PROTEIN ASSEMBLY FACTOR BAMB"/>
    <property type="match status" value="1"/>
</dbReference>
<gene>
    <name evidence="8" type="ORF">ACFPGP_11600</name>
</gene>
<evidence type="ECO:0000313" key="9">
    <source>
        <dbReference type="Proteomes" id="UP001596087"/>
    </source>
</evidence>
<reference evidence="9" key="1">
    <citation type="journal article" date="2019" name="Int. J. Syst. Evol. Microbiol.">
        <title>The Global Catalogue of Microorganisms (GCM) 10K type strain sequencing project: providing services to taxonomists for standard genome sequencing and annotation.</title>
        <authorList>
            <consortium name="The Broad Institute Genomics Platform"/>
            <consortium name="The Broad Institute Genome Sequencing Center for Infectious Disease"/>
            <person name="Wu L."/>
            <person name="Ma J."/>
        </authorList>
    </citation>
    <scope>NUCLEOTIDE SEQUENCE [LARGE SCALE GENOMIC DNA]</scope>
    <source>
        <strain evidence="9">DFY41</strain>
    </source>
</reference>
<evidence type="ECO:0000256" key="4">
    <source>
        <dbReference type="SAM" id="MobiDB-lite"/>
    </source>
</evidence>
<keyword evidence="9" id="KW-1185">Reference proteome</keyword>
<feature type="domain" description="Pyrrolo-quinoline quinone repeat" evidence="7">
    <location>
        <begin position="411"/>
        <end position="565"/>
    </location>
</feature>
<dbReference type="InterPro" id="IPR002372">
    <property type="entry name" value="PQQ_rpt_dom"/>
</dbReference>
<keyword evidence="3" id="KW-0560">Oxidoreductase</keyword>
<feature type="signal peptide" evidence="5">
    <location>
        <begin position="1"/>
        <end position="35"/>
    </location>
</feature>
<comment type="similarity">
    <text evidence="2">Belongs to the bacterial PQQ dehydrogenase family.</text>
</comment>
<feature type="compositionally biased region" description="Polar residues" evidence="4">
    <location>
        <begin position="48"/>
        <end position="61"/>
    </location>
</feature>
<dbReference type="InterPro" id="IPR015943">
    <property type="entry name" value="WD40/YVTN_repeat-like_dom_sf"/>
</dbReference>
<dbReference type="Pfam" id="PF13360">
    <property type="entry name" value="PQQ_2"/>
    <property type="match status" value="2"/>
</dbReference>
<evidence type="ECO:0000256" key="2">
    <source>
        <dbReference type="ARBA" id="ARBA00008156"/>
    </source>
</evidence>
<dbReference type="Gene3D" id="2.140.10.10">
    <property type="entry name" value="Quinoprotein alcohol dehydrogenase-like superfamily"/>
    <property type="match status" value="1"/>
</dbReference>
<protein>
    <submittedName>
        <fullName evidence="8">PQQ-binding-like beta-propeller repeat protein</fullName>
    </submittedName>
</protein>
<dbReference type="InterPro" id="IPR011047">
    <property type="entry name" value="Quinoprotein_ADH-like_sf"/>
</dbReference>
<evidence type="ECO:0000256" key="5">
    <source>
        <dbReference type="SAM" id="SignalP"/>
    </source>
</evidence>
<accession>A0ABW0BJ65</accession>
<dbReference type="EMBL" id="JBHSKD010000011">
    <property type="protein sequence ID" value="MFC5177320.1"/>
    <property type="molecule type" value="Genomic_DNA"/>
</dbReference>
<keyword evidence="5" id="KW-0732">Signal</keyword>
<organism evidence="8 9">
    <name type="scientific">Nocardioides taihuensis</name>
    <dbReference type="NCBI Taxonomy" id="1835606"/>
    <lineage>
        <taxon>Bacteria</taxon>
        <taxon>Bacillati</taxon>
        <taxon>Actinomycetota</taxon>
        <taxon>Actinomycetes</taxon>
        <taxon>Propionibacteriales</taxon>
        <taxon>Nocardioidaceae</taxon>
        <taxon>Nocardioides</taxon>
    </lineage>
</organism>
<evidence type="ECO:0000256" key="1">
    <source>
        <dbReference type="ARBA" id="ARBA00001931"/>
    </source>
</evidence>
<feature type="chain" id="PRO_5046792290" evidence="5">
    <location>
        <begin position="36"/>
        <end position="588"/>
    </location>
</feature>
<feature type="domain" description="Pyrrolo-quinoline quinone repeat" evidence="6">
    <location>
        <begin position="46"/>
        <end position="165"/>
    </location>
</feature>
<comment type="caution">
    <text evidence="8">The sequence shown here is derived from an EMBL/GenBank/DDBJ whole genome shotgun (WGS) entry which is preliminary data.</text>
</comment>
<evidence type="ECO:0000256" key="3">
    <source>
        <dbReference type="ARBA" id="ARBA00023002"/>
    </source>
</evidence>
<evidence type="ECO:0000313" key="8">
    <source>
        <dbReference type="EMBL" id="MFC5177320.1"/>
    </source>
</evidence>